<dbReference type="EMBL" id="CP049989">
    <property type="protein sequence ID" value="QIM51072.1"/>
    <property type="molecule type" value="Genomic_DNA"/>
</dbReference>
<evidence type="ECO:0000313" key="4">
    <source>
        <dbReference type="EMBL" id="QIM51072.1"/>
    </source>
</evidence>
<evidence type="ECO:0000259" key="3">
    <source>
        <dbReference type="Pfam" id="PF13400"/>
    </source>
</evidence>
<feature type="transmembrane region" description="Helical" evidence="2">
    <location>
        <begin position="28"/>
        <end position="47"/>
    </location>
</feature>
<name>A0A6G8ID42_9BURK</name>
<keyword evidence="2" id="KW-0472">Membrane</keyword>
<sequence length="478" mass="51250">MQAPCRFARGPGCTGRRRGRSARQQGQALVYGLFVLVGGLAALFFLFNTGQLTREKTQLVNTADAVAYSAGVMNARALNHAAYTNRALIANEVAIAQMVSLSSWAQYVQTHADSTAQLGCSVPQYAEPTAKAMLMYAPVCIGLYYANAYGFVEPVAQAVEQATEAAVLPAEAAKLALQAAQATMAAALPGMRQAVMEEVARANYADDGEVHVDAVPLADGYLDFDGRPFMHRYSGDERERFKQATLAAAGLDPFLPTRSWRSESGYPTCVDLGGGHNDRVERAGGTTLVGYDEWRALDTVSIWRFRLRGRWVPRCRASEQALGEGAQAANTGDGDGDNGDAPGARTNPRATAQASSNDWRYSGLPGFFELSAAARSQAGGDPRLDFAVRVTRAADQTRTSDARAQVPASARLNRYAARPARAVYAGVSASQAYFERPTPRDDGNAELASLFNPYWQARLIDASPYLGRAGALQGVVMP</sequence>
<dbReference type="KEGG" id="hcz:G9Q37_02435"/>
<dbReference type="RefSeq" id="WP_166224080.1">
    <property type="nucleotide sequence ID" value="NZ_CP049989.1"/>
</dbReference>
<evidence type="ECO:0000313" key="5">
    <source>
        <dbReference type="Proteomes" id="UP000503162"/>
    </source>
</evidence>
<feature type="domain" description="Putative Flp pilus-assembly TadG-like N-terminal" evidence="3">
    <location>
        <begin position="26"/>
        <end position="71"/>
    </location>
</feature>
<keyword evidence="5" id="KW-1185">Reference proteome</keyword>
<feature type="compositionally biased region" description="Polar residues" evidence="1">
    <location>
        <begin position="348"/>
        <end position="358"/>
    </location>
</feature>
<evidence type="ECO:0000256" key="2">
    <source>
        <dbReference type="SAM" id="Phobius"/>
    </source>
</evidence>
<protein>
    <recommendedName>
        <fullName evidence="3">Putative Flp pilus-assembly TadG-like N-terminal domain-containing protein</fullName>
    </recommendedName>
</protein>
<dbReference type="InterPro" id="IPR028087">
    <property type="entry name" value="Tad_N"/>
</dbReference>
<dbReference type="Proteomes" id="UP000503162">
    <property type="component" value="Chromosome"/>
</dbReference>
<evidence type="ECO:0000256" key="1">
    <source>
        <dbReference type="SAM" id="MobiDB-lite"/>
    </source>
</evidence>
<feature type="region of interest" description="Disordered" evidence="1">
    <location>
        <begin position="322"/>
        <end position="358"/>
    </location>
</feature>
<keyword evidence="2" id="KW-1133">Transmembrane helix</keyword>
<accession>A0A6G8ID42</accession>
<dbReference type="AlphaFoldDB" id="A0A6G8ID42"/>
<keyword evidence="2" id="KW-0812">Transmembrane</keyword>
<organism evidence="4 5">
    <name type="scientific">Hydrogenophaga crocea</name>
    <dbReference type="NCBI Taxonomy" id="2716225"/>
    <lineage>
        <taxon>Bacteria</taxon>
        <taxon>Pseudomonadati</taxon>
        <taxon>Pseudomonadota</taxon>
        <taxon>Betaproteobacteria</taxon>
        <taxon>Burkholderiales</taxon>
        <taxon>Comamonadaceae</taxon>
        <taxon>Hydrogenophaga</taxon>
    </lineage>
</organism>
<proteinExistence type="predicted"/>
<reference evidence="4 5" key="1">
    <citation type="submission" date="2020-03" db="EMBL/GenBank/DDBJ databases">
        <title>Hydrogenophaga sp. nov. isolated from cyanobacterial mat.</title>
        <authorList>
            <person name="Thorat V."/>
            <person name="Kirdat K."/>
            <person name="Tiwarekar B."/>
            <person name="Costa E.D."/>
            <person name="Yadav A."/>
        </authorList>
    </citation>
    <scope>NUCLEOTIDE SEQUENCE [LARGE SCALE GENOMIC DNA]</scope>
    <source>
        <strain evidence="4 5">BA0156</strain>
    </source>
</reference>
<dbReference type="Pfam" id="PF13400">
    <property type="entry name" value="Tad"/>
    <property type="match status" value="1"/>
</dbReference>
<gene>
    <name evidence="4" type="ORF">G9Q37_02435</name>
</gene>